<proteinExistence type="predicted"/>
<organism evidence="4 5">
    <name type="scientific">Trichogramma brassicae</name>
    <dbReference type="NCBI Taxonomy" id="86971"/>
    <lineage>
        <taxon>Eukaryota</taxon>
        <taxon>Metazoa</taxon>
        <taxon>Ecdysozoa</taxon>
        <taxon>Arthropoda</taxon>
        <taxon>Hexapoda</taxon>
        <taxon>Insecta</taxon>
        <taxon>Pterygota</taxon>
        <taxon>Neoptera</taxon>
        <taxon>Endopterygota</taxon>
        <taxon>Hymenoptera</taxon>
        <taxon>Apocrita</taxon>
        <taxon>Proctotrupomorpha</taxon>
        <taxon>Chalcidoidea</taxon>
        <taxon>Trichogrammatidae</taxon>
        <taxon>Trichogramma</taxon>
    </lineage>
</organism>
<dbReference type="PROSITE" id="PS50297">
    <property type="entry name" value="ANK_REP_REGION"/>
    <property type="match status" value="3"/>
</dbReference>
<feature type="repeat" description="ANK" evidence="3">
    <location>
        <begin position="153"/>
        <end position="185"/>
    </location>
</feature>
<dbReference type="PRINTS" id="PR01415">
    <property type="entry name" value="ANKYRIN"/>
</dbReference>
<dbReference type="OrthoDB" id="6593077at2759"/>
<keyword evidence="2 3" id="KW-0040">ANK repeat</keyword>
<dbReference type="PROSITE" id="PS50088">
    <property type="entry name" value="ANK_REPEAT"/>
    <property type="match status" value="3"/>
</dbReference>
<dbReference type="EMBL" id="CADCXV010000657">
    <property type="protein sequence ID" value="CAB0031871.1"/>
    <property type="molecule type" value="Genomic_DNA"/>
</dbReference>
<dbReference type="AlphaFoldDB" id="A0A6H5IAH4"/>
<name>A0A6H5IAH4_9HYME</name>
<evidence type="ECO:0000256" key="1">
    <source>
        <dbReference type="ARBA" id="ARBA00022737"/>
    </source>
</evidence>
<dbReference type="PANTHER" id="PTHR24173">
    <property type="entry name" value="ANKYRIN REPEAT CONTAINING"/>
    <property type="match status" value="1"/>
</dbReference>
<dbReference type="Pfam" id="PF12796">
    <property type="entry name" value="Ank_2"/>
    <property type="match status" value="2"/>
</dbReference>
<keyword evidence="5" id="KW-1185">Reference proteome</keyword>
<dbReference type="Gene3D" id="1.25.40.20">
    <property type="entry name" value="Ankyrin repeat-containing domain"/>
    <property type="match status" value="2"/>
</dbReference>
<dbReference type="PANTHER" id="PTHR24173:SF83">
    <property type="entry name" value="SOCS BOX DOMAIN-CONTAINING PROTEIN"/>
    <property type="match status" value="1"/>
</dbReference>
<gene>
    <name evidence="4" type="ORF">TBRA_LOCUS3829</name>
</gene>
<dbReference type="SUPFAM" id="SSF48403">
    <property type="entry name" value="Ankyrin repeat"/>
    <property type="match status" value="2"/>
</dbReference>
<evidence type="ECO:0000256" key="2">
    <source>
        <dbReference type="ARBA" id="ARBA00023043"/>
    </source>
</evidence>
<evidence type="ECO:0000313" key="4">
    <source>
        <dbReference type="EMBL" id="CAB0031871.1"/>
    </source>
</evidence>
<dbReference type="InterPro" id="IPR002110">
    <property type="entry name" value="Ankyrin_rpt"/>
</dbReference>
<evidence type="ECO:0000313" key="5">
    <source>
        <dbReference type="Proteomes" id="UP000479190"/>
    </source>
</evidence>
<dbReference type="InterPro" id="IPR036770">
    <property type="entry name" value="Ankyrin_rpt-contain_sf"/>
</dbReference>
<feature type="repeat" description="ANK" evidence="3">
    <location>
        <begin position="301"/>
        <end position="333"/>
    </location>
</feature>
<dbReference type="SMART" id="SM00248">
    <property type="entry name" value="ANK"/>
    <property type="match status" value="8"/>
</dbReference>
<protein>
    <submittedName>
        <fullName evidence="4">Uncharacterized protein</fullName>
    </submittedName>
</protein>
<keyword evidence="1" id="KW-0677">Repeat</keyword>
<feature type="repeat" description="ANK" evidence="3">
    <location>
        <begin position="227"/>
        <end position="259"/>
    </location>
</feature>
<sequence length="384" mass="43557">MWPTREGLTPAHFICSIDLVETFFNINDEENQTIQINARNIEGYTPLHSHLRMTSDQKKAVIERKHERVQEDAQDNEEPSLHLILDMMNGCKKTAEALLRRGADPNIVTDKGQTCLHTICWSDDDVEENMAKMLFEICDEKHQIVEVDARDNEGWTPLHVAIRNGNINLMKFLLTRGAAPNSVTDEGESCLHIICRSDDDDDNMAKLFFEICDKKHQMVQVDARDNDGRTPLHVSIRNGNINLMKFLLTRGANPNLANENGFTTLHIACQRKYDDVDLLKMLFEAADKFNKPLQVDARDKSDCTPLHLALNCGHEQIAEWLLRKGADLNLANAKGSTPLHLISAGKMDYVDLLKAFFEISDEQTRPPVKVDARDNEGKRLSTML</sequence>
<dbReference type="Proteomes" id="UP000479190">
    <property type="component" value="Unassembled WGS sequence"/>
</dbReference>
<evidence type="ECO:0000256" key="3">
    <source>
        <dbReference type="PROSITE-ProRule" id="PRU00023"/>
    </source>
</evidence>
<reference evidence="4 5" key="1">
    <citation type="submission" date="2020-02" db="EMBL/GenBank/DDBJ databases">
        <authorList>
            <person name="Ferguson B K."/>
        </authorList>
    </citation>
    <scope>NUCLEOTIDE SEQUENCE [LARGE SCALE GENOMIC DNA]</scope>
</reference>
<accession>A0A6H5IAH4</accession>